<evidence type="ECO:0000256" key="4">
    <source>
        <dbReference type="HAMAP-Rule" id="MF_01854"/>
    </source>
</evidence>
<proteinExistence type="inferred from homology"/>
<comment type="catalytic activity">
    <reaction evidence="4">
        <text>beta-D-fructose 1,6-bisphosphate + H2O = beta-D-fructose 6-phosphate + phosphate</text>
        <dbReference type="Rhea" id="RHEA:11064"/>
        <dbReference type="ChEBI" id="CHEBI:15377"/>
        <dbReference type="ChEBI" id="CHEBI:32966"/>
        <dbReference type="ChEBI" id="CHEBI:43474"/>
        <dbReference type="ChEBI" id="CHEBI:57634"/>
        <dbReference type="EC" id="3.1.3.11"/>
    </reaction>
</comment>
<dbReference type="Pfam" id="PF06874">
    <property type="entry name" value="FBPase_2"/>
    <property type="match status" value="1"/>
</dbReference>
<protein>
    <recommendedName>
        <fullName evidence="4">Fructose-1,6-bisphosphatase class 3</fullName>
        <shortName evidence="4">FBPase class 3</shortName>
        <ecNumber evidence="4">3.1.3.11</ecNumber>
    </recommendedName>
    <alternativeName>
        <fullName evidence="4">D-fructose-1,6-bisphosphate 1-phosphohydrolase class 3</fullName>
    </alternativeName>
</protein>
<comment type="caution">
    <text evidence="5">The sequence shown here is derived from an EMBL/GenBank/DDBJ whole genome shotgun (WGS) entry which is preliminary data.</text>
</comment>
<organism evidence="5 6">
    <name type="scientific">Metaclostridioides mangenotii</name>
    <dbReference type="NCBI Taxonomy" id="1540"/>
    <lineage>
        <taxon>Bacteria</taxon>
        <taxon>Bacillati</taxon>
        <taxon>Bacillota</taxon>
        <taxon>Clostridia</taxon>
        <taxon>Peptostreptococcales</taxon>
        <taxon>Peptostreptococcaceae</taxon>
        <taxon>Metaclostridioides</taxon>
    </lineage>
</organism>
<evidence type="ECO:0000313" key="5">
    <source>
        <dbReference type="EMBL" id="MBP1854627.1"/>
    </source>
</evidence>
<keyword evidence="1 4" id="KW-0378">Hydrolase</keyword>
<evidence type="ECO:0000256" key="1">
    <source>
        <dbReference type="ARBA" id="ARBA00022801"/>
    </source>
</evidence>
<dbReference type="InterPro" id="IPR029052">
    <property type="entry name" value="Metallo-depent_PP-like"/>
</dbReference>
<dbReference type="EC" id="3.1.3.11" evidence="4"/>
<dbReference type="PIRSF" id="PIRSF000906">
    <property type="entry name" value="FBPtase_Bacill"/>
    <property type="match status" value="1"/>
</dbReference>
<evidence type="ECO:0000256" key="2">
    <source>
        <dbReference type="ARBA" id="ARBA00023211"/>
    </source>
</evidence>
<evidence type="ECO:0000313" key="6">
    <source>
        <dbReference type="Proteomes" id="UP000767291"/>
    </source>
</evidence>
<name>A0ABS4E9M1_9FIRM</name>
<comment type="similarity">
    <text evidence="4">Belongs to the FBPase class 3 family.</text>
</comment>
<dbReference type="RefSeq" id="WP_209456109.1">
    <property type="nucleotide sequence ID" value="NZ_BAAACS010000012.1"/>
</dbReference>
<dbReference type="GO" id="GO:0042132">
    <property type="term" value="F:fructose 1,6-bisphosphate 1-phosphatase activity"/>
    <property type="evidence" value="ECO:0007669"/>
    <property type="project" value="UniProtKB-EC"/>
</dbReference>
<keyword evidence="2 4" id="KW-0464">Manganese</keyword>
<sequence>MKKLSNISYEYLNSKLKYLRLLSKTYPSISEASAEVINLEATLNLPKGTEHFVTDLHGEYEPFVHVLKNGSGVIKRKIEELFAETLSEKEKKMLATLVYYPEQKLDLIIEQETNMEEFYRLNIYRLIELCRYASSKYTRLKVSKLLPDEFKYIIEELLHEDIKSEHKEKYFKSIVETIIEVDRAKEFVIDISTVIQKLVVDRLHVIGDIYDRGPRPDIIVDKLMEHHSVDIQWGNHDILWMGAAAGEKTCIANALRISARYANLDILEDIYGINLLPLATFSLDTYKDDPCDQFMPKISDQNFTTREKSLMTKMHKAISIIQFKLEGEVIKRRPEFEMENRLLLDMIDYDASTINLKGKTYELNDTNFPTIDKNDPYRLSEEENMVMERLATSFKGSEKLQKHISFLFSKGSIYLRANSNLLIHGCVPLNEDGSFMSMSIKGEEFSGKELMLKMESTIREGFFMQKRCPNKQYGMDMMWYMWTGKCSSLFGKDDMTTFERYFIDDKESHKEKKNPYYKLREDEKVCRSIFDEFGLDYEESHIINGHVPVESKKGESPIKANGRILVIDGGFSRAYQRKTGIAGYTLIYNSRTLQLVSHEPFSSAEEAIENESDILSTTVVVEHKANRKMIRDTDDGEVIQEKIDDLKLLLLAYKKGLIKSGQDNLV</sequence>
<dbReference type="SUPFAM" id="SSF56300">
    <property type="entry name" value="Metallo-dependent phosphatases"/>
    <property type="match status" value="2"/>
</dbReference>
<evidence type="ECO:0000256" key="3">
    <source>
        <dbReference type="ARBA" id="ARBA00023277"/>
    </source>
</evidence>
<dbReference type="Gene3D" id="3.60.21.10">
    <property type="match status" value="1"/>
</dbReference>
<keyword evidence="6" id="KW-1185">Reference proteome</keyword>
<accession>A0ABS4E9M1</accession>
<comment type="cofactor">
    <cofactor evidence="4">
        <name>Mn(2+)</name>
        <dbReference type="ChEBI" id="CHEBI:29035"/>
    </cofactor>
</comment>
<dbReference type="InterPro" id="IPR009164">
    <property type="entry name" value="FBPtase_class3"/>
</dbReference>
<comment type="pathway">
    <text evidence="4">Carbohydrate biosynthesis; gluconeogenesis.</text>
</comment>
<dbReference type="HAMAP" id="MF_01854">
    <property type="entry name" value="FBPase_class3"/>
    <property type="match status" value="1"/>
</dbReference>
<gene>
    <name evidence="4" type="primary">fbp</name>
    <name evidence="5" type="ORF">J2Z43_001017</name>
</gene>
<dbReference type="EMBL" id="JAGGJX010000001">
    <property type="protein sequence ID" value="MBP1854627.1"/>
    <property type="molecule type" value="Genomic_DNA"/>
</dbReference>
<keyword evidence="3 4" id="KW-0119">Carbohydrate metabolism</keyword>
<dbReference type="Proteomes" id="UP000767291">
    <property type="component" value="Unassembled WGS sequence"/>
</dbReference>
<reference evidence="5 6" key="1">
    <citation type="submission" date="2021-03" db="EMBL/GenBank/DDBJ databases">
        <title>Genomic Encyclopedia of Type Strains, Phase IV (KMG-IV): sequencing the most valuable type-strain genomes for metagenomic binning, comparative biology and taxonomic classification.</title>
        <authorList>
            <person name="Goeker M."/>
        </authorList>
    </citation>
    <scope>NUCLEOTIDE SEQUENCE [LARGE SCALE GENOMIC DNA]</scope>
    <source>
        <strain evidence="5 6">DSM 1289</strain>
    </source>
</reference>